<dbReference type="InterPro" id="IPR046358">
    <property type="entry name" value="Flagellin_C"/>
</dbReference>
<feature type="domain" description="Flagellin C-terminal" evidence="1">
    <location>
        <begin position="262"/>
        <end position="335"/>
    </location>
</feature>
<keyword evidence="2" id="KW-0969">Cilium</keyword>
<dbReference type="AlphaFoldDB" id="A0A1Y5RBR0"/>
<sequence length="335" mass="35099">MAQVTFGDRATQYRTIRVTHQVKTNLDRLTQEVATGHTTDTAKAVAGNLTPLAGMKRALSTLSSYAIANTEAELAATSMQSVLSTISDYSSEMGTTLLTASQVSQSVTTNATASQARGQFDAIVSAINTRVASRSLFAGVATDANPLADTDTLIADLRVATAAATTASEVVAAVTAWFDDSGGGFETSGYLGSTTPASAFRLSDRERTTLAITAHDQEFRDVLKGFAIAALVDDGVLSGDEPERAQLLSLAGQQILTGEGALANLRSRIGAAEQQIELAKTHNAAEIASYETAIGGMLEIDTFASASALTQVQTQLETIYTITARLSNLNLSDYL</sequence>
<reference evidence="2 3" key="1">
    <citation type="submission" date="2017-03" db="EMBL/GenBank/DDBJ databases">
        <authorList>
            <person name="Afonso C.L."/>
            <person name="Miller P.J."/>
            <person name="Scott M.A."/>
            <person name="Spackman E."/>
            <person name="Goraichik I."/>
            <person name="Dimitrov K.M."/>
            <person name="Suarez D.L."/>
            <person name="Swayne D.E."/>
        </authorList>
    </citation>
    <scope>NUCLEOTIDE SEQUENCE [LARGE SCALE GENOMIC DNA]</scope>
    <source>
        <strain evidence="2 3">CECT 8620</strain>
    </source>
</reference>
<protein>
    <submittedName>
        <fullName evidence="2">Flagellar hook-associated protein FlgL</fullName>
    </submittedName>
</protein>
<organism evidence="2 3">
    <name type="scientific">Aquimixticola soesokkakensis</name>
    <dbReference type="NCBI Taxonomy" id="1519096"/>
    <lineage>
        <taxon>Bacteria</taxon>
        <taxon>Pseudomonadati</taxon>
        <taxon>Pseudomonadota</taxon>
        <taxon>Alphaproteobacteria</taxon>
        <taxon>Rhodobacterales</taxon>
        <taxon>Paracoccaceae</taxon>
        <taxon>Aquimixticola</taxon>
    </lineage>
</organism>
<keyword evidence="2" id="KW-0966">Cell projection</keyword>
<dbReference type="OrthoDB" id="7312911at2"/>
<evidence type="ECO:0000313" key="2">
    <source>
        <dbReference type="EMBL" id="SLN13659.1"/>
    </source>
</evidence>
<name>A0A1Y5RBR0_9RHOB</name>
<dbReference type="Pfam" id="PF00700">
    <property type="entry name" value="Flagellin_C"/>
    <property type="match status" value="1"/>
</dbReference>
<keyword evidence="3" id="KW-1185">Reference proteome</keyword>
<dbReference type="Proteomes" id="UP000193862">
    <property type="component" value="Unassembled WGS sequence"/>
</dbReference>
<keyword evidence="2" id="KW-0282">Flagellum</keyword>
<accession>A0A1Y5RBR0</accession>
<evidence type="ECO:0000313" key="3">
    <source>
        <dbReference type="Proteomes" id="UP000193862"/>
    </source>
</evidence>
<gene>
    <name evidence="2" type="ORF">AQS8620_00186</name>
</gene>
<dbReference type="EMBL" id="FWFS01000001">
    <property type="protein sequence ID" value="SLN13659.1"/>
    <property type="molecule type" value="Genomic_DNA"/>
</dbReference>
<evidence type="ECO:0000259" key="1">
    <source>
        <dbReference type="Pfam" id="PF00700"/>
    </source>
</evidence>
<proteinExistence type="predicted"/>
<dbReference type="RefSeq" id="WP_085834938.1">
    <property type="nucleotide sequence ID" value="NZ_FWFS01000001.1"/>
</dbReference>
<dbReference type="SUPFAM" id="SSF64518">
    <property type="entry name" value="Phase 1 flagellin"/>
    <property type="match status" value="1"/>
</dbReference>